<feature type="chain" id="PRO_5029775313" description="Rieske domain-containing protein" evidence="5">
    <location>
        <begin position="17"/>
        <end position="147"/>
    </location>
</feature>
<protein>
    <recommendedName>
        <fullName evidence="6">Rieske domain-containing protein</fullName>
    </recommendedName>
</protein>
<dbReference type="Proteomes" id="UP000441336">
    <property type="component" value="Unassembled WGS sequence"/>
</dbReference>
<keyword evidence="5" id="KW-0732">Signal</keyword>
<reference evidence="7 8" key="1">
    <citation type="submission" date="2019-12" db="EMBL/GenBank/DDBJ databases">
        <title>Hymenobacter sp. HMF4947 Genome sequencing and assembly.</title>
        <authorList>
            <person name="Kang H."/>
            <person name="Cha I."/>
            <person name="Kim H."/>
            <person name="Joh K."/>
        </authorList>
    </citation>
    <scope>NUCLEOTIDE SEQUENCE [LARGE SCALE GENOMIC DNA]</scope>
    <source>
        <strain evidence="7 8">HMF4947</strain>
    </source>
</reference>
<evidence type="ECO:0000259" key="6">
    <source>
        <dbReference type="PROSITE" id="PS51296"/>
    </source>
</evidence>
<evidence type="ECO:0000256" key="3">
    <source>
        <dbReference type="ARBA" id="ARBA00023004"/>
    </source>
</evidence>
<gene>
    <name evidence="7" type="ORF">GO988_06820</name>
</gene>
<evidence type="ECO:0000256" key="4">
    <source>
        <dbReference type="ARBA" id="ARBA00023014"/>
    </source>
</evidence>
<keyword evidence="3" id="KW-0408">Iron</keyword>
<dbReference type="InterPro" id="IPR036922">
    <property type="entry name" value="Rieske_2Fe-2S_sf"/>
</dbReference>
<evidence type="ECO:0000256" key="2">
    <source>
        <dbReference type="ARBA" id="ARBA00022723"/>
    </source>
</evidence>
<keyword evidence="2" id="KW-0479">Metal-binding</keyword>
<feature type="signal peptide" evidence="5">
    <location>
        <begin position="1"/>
        <end position="16"/>
    </location>
</feature>
<comment type="caution">
    <text evidence="7">The sequence shown here is derived from an EMBL/GenBank/DDBJ whole genome shotgun (WGS) entry which is preliminary data.</text>
</comment>
<keyword evidence="4" id="KW-0411">Iron-sulfur</keyword>
<evidence type="ECO:0000313" key="7">
    <source>
        <dbReference type="EMBL" id="MVN76032.1"/>
    </source>
</evidence>
<proteinExistence type="predicted"/>
<dbReference type="SUPFAM" id="SSF50022">
    <property type="entry name" value="ISP domain"/>
    <property type="match status" value="1"/>
</dbReference>
<sequence length="147" mass="15817">MRILLWVGLLASGLLAACSSGTDTSSTIPSVPVNVQLDLRDQQNQALRFDNGVVTLPPTGLNGGGVKGIYVVRRNATTYFAFERNCPYQPYNTCATVTLDRSSHLFFRDSCCTSQFDLNGTVSGGPATRSLRQYAVSMSGSLLTITN</sequence>
<dbReference type="AlphaFoldDB" id="A0A7K1TCI2"/>
<dbReference type="PROSITE" id="PS51296">
    <property type="entry name" value="RIESKE"/>
    <property type="match status" value="1"/>
</dbReference>
<dbReference type="PROSITE" id="PS51257">
    <property type="entry name" value="PROKAR_LIPOPROTEIN"/>
    <property type="match status" value="1"/>
</dbReference>
<dbReference type="GO" id="GO:0051537">
    <property type="term" value="F:2 iron, 2 sulfur cluster binding"/>
    <property type="evidence" value="ECO:0007669"/>
    <property type="project" value="UniProtKB-KW"/>
</dbReference>
<evidence type="ECO:0000256" key="5">
    <source>
        <dbReference type="SAM" id="SignalP"/>
    </source>
</evidence>
<dbReference type="RefSeq" id="WP_157563458.1">
    <property type="nucleotide sequence ID" value="NZ_WQKZ01000002.1"/>
</dbReference>
<dbReference type="InterPro" id="IPR017941">
    <property type="entry name" value="Rieske_2Fe-2S"/>
</dbReference>
<evidence type="ECO:0000313" key="8">
    <source>
        <dbReference type="Proteomes" id="UP000441336"/>
    </source>
</evidence>
<dbReference type="Gene3D" id="2.102.10.10">
    <property type="entry name" value="Rieske [2Fe-2S] iron-sulphur domain"/>
    <property type="match status" value="1"/>
</dbReference>
<evidence type="ECO:0000256" key="1">
    <source>
        <dbReference type="ARBA" id="ARBA00022714"/>
    </source>
</evidence>
<keyword evidence="1" id="KW-0001">2Fe-2S</keyword>
<keyword evidence="8" id="KW-1185">Reference proteome</keyword>
<organism evidence="7 8">
    <name type="scientific">Hymenobacter ginkgonis</name>
    <dbReference type="NCBI Taxonomy" id="2682976"/>
    <lineage>
        <taxon>Bacteria</taxon>
        <taxon>Pseudomonadati</taxon>
        <taxon>Bacteroidota</taxon>
        <taxon>Cytophagia</taxon>
        <taxon>Cytophagales</taxon>
        <taxon>Hymenobacteraceae</taxon>
        <taxon>Hymenobacter</taxon>
    </lineage>
</organism>
<name>A0A7K1TCI2_9BACT</name>
<accession>A0A7K1TCI2</accession>
<dbReference type="EMBL" id="WQKZ01000002">
    <property type="protein sequence ID" value="MVN76032.1"/>
    <property type="molecule type" value="Genomic_DNA"/>
</dbReference>
<feature type="domain" description="Rieske" evidence="6">
    <location>
        <begin position="69"/>
        <end position="145"/>
    </location>
</feature>
<dbReference type="GO" id="GO:0046872">
    <property type="term" value="F:metal ion binding"/>
    <property type="evidence" value="ECO:0007669"/>
    <property type="project" value="UniProtKB-KW"/>
</dbReference>